<organism evidence="2 3">
    <name type="scientific">Aneurinibacillus migulanus</name>
    <name type="common">Bacillus migulanus</name>
    <dbReference type="NCBI Taxonomy" id="47500"/>
    <lineage>
        <taxon>Bacteria</taxon>
        <taxon>Bacillati</taxon>
        <taxon>Bacillota</taxon>
        <taxon>Bacilli</taxon>
        <taxon>Bacillales</taxon>
        <taxon>Paenibacillaceae</taxon>
        <taxon>Aneurinibacillus group</taxon>
        <taxon>Aneurinibacillus</taxon>
    </lineage>
</organism>
<keyword evidence="1" id="KW-0472">Membrane</keyword>
<dbReference type="EMBL" id="FNED01000083">
    <property type="protein sequence ID" value="SDK59972.1"/>
    <property type="molecule type" value="Genomic_DNA"/>
</dbReference>
<protein>
    <submittedName>
        <fullName evidence="2">Uncharacterized protein</fullName>
    </submittedName>
</protein>
<proteinExistence type="predicted"/>
<evidence type="ECO:0000313" key="2">
    <source>
        <dbReference type="EMBL" id="SDK59972.1"/>
    </source>
</evidence>
<keyword evidence="1" id="KW-1133">Transmembrane helix</keyword>
<evidence type="ECO:0000256" key="1">
    <source>
        <dbReference type="SAM" id="Phobius"/>
    </source>
</evidence>
<feature type="transmembrane region" description="Helical" evidence="1">
    <location>
        <begin position="6"/>
        <end position="24"/>
    </location>
</feature>
<accession>A0A1G9D7U8</accession>
<keyword evidence="1" id="KW-0812">Transmembrane</keyword>
<gene>
    <name evidence="2" type="ORF">SAMN04487909_1833</name>
</gene>
<dbReference type="RefSeq" id="WP_158502324.1">
    <property type="nucleotide sequence ID" value="NZ_BJOA01000371.1"/>
</dbReference>
<sequence>MIWVQGFGIAVFIFTVVAHLYNLIKTVTPYKKRWSEYRRKQFFAGYPCLVNTETKK</sequence>
<evidence type="ECO:0000313" key="3">
    <source>
        <dbReference type="Proteomes" id="UP000182836"/>
    </source>
</evidence>
<dbReference type="Proteomes" id="UP000182836">
    <property type="component" value="Unassembled WGS sequence"/>
</dbReference>
<dbReference type="GeneID" id="43759360"/>
<name>A0A1G9D7U8_ANEMI</name>
<reference evidence="2 3" key="1">
    <citation type="submission" date="2016-10" db="EMBL/GenBank/DDBJ databases">
        <authorList>
            <person name="de Groot N.N."/>
        </authorList>
    </citation>
    <scope>NUCLEOTIDE SEQUENCE [LARGE SCALE GENOMIC DNA]</scope>
    <source>
        <strain evidence="2 3">DSM 2895</strain>
    </source>
</reference>
<dbReference type="AlphaFoldDB" id="A0A1G9D7U8"/>